<name>D1C0D7_XYLCX</name>
<evidence type="ECO:0000313" key="3">
    <source>
        <dbReference type="Proteomes" id="UP000002255"/>
    </source>
</evidence>
<dbReference type="KEGG" id="xce:Xcel_1295"/>
<dbReference type="STRING" id="446471.Xcel_1295"/>
<dbReference type="InterPro" id="IPR016181">
    <property type="entry name" value="Acyl_CoA_acyltransferase"/>
</dbReference>
<proteinExistence type="predicted"/>
<dbReference type="HOGENOM" id="CLU_056607_6_3_11"/>
<keyword evidence="3" id="KW-1185">Reference proteome</keyword>
<evidence type="ECO:0000313" key="2">
    <source>
        <dbReference type="EMBL" id="ACZ30326.1"/>
    </source>
</evidence>
<evidence type="ECO:0000259" key="1">
    <source>
        <dbReference type="PROSITE" id="PS51186"/>
    </source>
</evidence>
<dbReference type="GO" id="GO:0004343">
    <property type="term" value="F:glucosamine 6-phosphate N-acetyltransferase activity"/>
    <property type="evidence" value="ECO:0007669"/>
    <property type="project" value="TreeGrafter"/>
</dbReference>
<dbReference type="PROSITE" id="PS51186">
    <property type="entry name" value="GNAT"/>
    <property type="match status" value="1"/>
</dbReference>
<dbReference type="AlphaFoldDB" id="D1C0D7"/>
<dbReference type="eggNOG" id="COG2153">
    <property type="taxonomic scope" value="Bacteria"/>
</dbReference>
<reference evidence="2 3" key="2">
    <citation type="journal article" date="2010" name="Stand. Genomic Sci.">
        <title>Complete genome sequence of Xylanimonas cellulosilytica type strain (XIL07).</title>
        <authorList>
            <person name="Foster B."/>
            <person name="Pukall R."/>
            <person name="Abt B."/>
            <person name="Nolan M."/>
            <person name="Glavina Del Rio T."/>
            <person name="Chen F."/>
            <person name="Lucas S."/>
            <person name="Tice H."/>
            <person name="Pitluck S."/>
            <person name="Cheng J.-F."/>
            <person name="Chertkov O."/>
            <person name="Brettin T."/>
            <person name="Han C."/>
            <person name="Detter J.C."/>
            <person name="Bruce D."/>
            <person name="Goodwin L."/>
            <person name="Ivanova N."/>
            <person name="Mavromatis K."/>
            <person name="Pati A."/>
            <person name="Mikhailova N."/>
            <person name="Chen A."/>
            <person name="Palaniappan K."/>
            <person name="Land M."/>
            <person name="Hauser L."/>
            <person name="Chang Y.-J."/>
            <person name="Jeffries C.D."/>
            <person name="Chain P."/>
            <person name="Rohde M."/>
            <person name="Goeker M."/>
            <person name="Bristow J."/>
            <person name="Eisen J.A."/>
            <person name="Markowitz V."/>
            <person name="Hugenholtz P."/>
            <person name="Kyrpides N.C."/>
            <person name="Klenk H.-P."/>
            <person name="Lapidus A."/>
        </authorList>
    </citation>
    <scope>NUCLEOTIDE SEQUENCE [LARGE SCALE GENOMIC DNA]</scope>
    <source>
        <strain evidence="3">DSM 15894 / CECT 5975 / LMG 20990 / XIL07</strain>
    </source>
</reference>
<dbReference type="CDD" id="cd04301">
    <property type="entry name" value="NAT_SF"/>
    <property type="match status" value="1"/>
</dbReference>
<organism evidence="2 3">
    <name type="scientific">Xylanimonas cellulosilytica (strain DSM 15894 / JCM 12276 / CECT 5975 / KCTC 9989 / LMG 20990 / NBRC 107835 / XIL07)</name>
    <dbReference type="NCBI Taxonomy" id="446471"/>
    <lineage>
        <taxon>Bacteria</taxon>
        <taxon>Bacillati</taxon>
        <taxon>Actinomycetota</taxon>
        <taxon>Actinomycetes</taxon>
        <taxon>Micrococcales</taxon>
        <taxon>Promicromonosporaceae</taxon>
        <taxon>Xylanimonas</taxon>
    </lineage>
</organism>
<dbReference type="PANTHER" id="PTHR13355">
    <property type="entry name" value="GLUCOSAMINE 6-PHOSPHATE N-ACETYLTRANSFERASE"/>
    <property type="match status" value="1"/>
</dbReference>
<dbReference type="EMBL" id="CP001821">
    <property type="protein sequence ID" value="ACZ30326.1"/>
    <property type="molecule type" value="Genomic_DNA"/>
</dbReference>
<dbReference type="InterPro" id="IPR039143">
    <property type="entry name" value="GNPNAT1-like"/>
</dbReference>
<dbReference type="Gene3D" id="3.40.630.30">
    <property type="match status" value="1"/>
</dbReference>
<accession>D1C0D7</accession>
<protein>
    <submittedName>
        <fullName evidence="2">GCN5-related N-acetyltransferase</fullName>
    </submittedName>
</protein>
<gene>
    <name evidence="2" type="ordered locus">Xcel_1295</name>
</gene>
<feature type="domain" description="N-acetyltransferase" evidence="1">
    <location>
        <begin position="11"/>
        <end position="164"/>
    </location>
</feature>
<reference evidence="3" key="1">
    <citation type="submission" date="2009-11" db="EMBL/GenBank/DDBJ databases">
        <title>The complete chromosome of Xylanimonas cellulosilytica DSM 15894.</title>
        <authorList>
            <consortium name="US DOE Joint Genome Institute (JGI-PGF)"/>
            <person name="Lucas S."/>
            <person name="Copeland A."/>
            <person name="Lapidus A."/>
            <person name="Glavina del Rio T."/>
            <person name="Dalin E."/>
            <person name="Tice H."/>
            <person name="Bruce D."/>
            <person name="Goodwin L."/>
            <person name="Pitluck S."/>
            <person name="Kyrpides N."/>
            <person name="Mavromatis K."/>
            <person name="Ivanova N."/>
            <person name="Mikhailova N."/>
            <person name="Foster B."/>
            <person name="Clum A."/>
            <person name="Brettin T."/>
            <person name="Detter J.C."/>
            <person name="Han C."/>
            <person name="Larimer F."/>
            <person name="Land M."/>
            <person name="Hauser L."/>
            <person name="Markowitz V."/>
            <person name="Cheng J.F."/>
            <person name="Hugenholtz P."/>
            <person name="Woyke T."/>
            <person name="Wu D."/>
            <person name="Gehrich-Schroeter G."/>
            <person name="Schneider S."/>
            <person name="Pukall S.R."/>
            <person name="Klenk H.P."/>
            <person name="Eisen J.A."/>
        </authorList>
    </citation>
    <scope>NUCLEOTIDE SEQUENCE [LARGE SCALE GENOMIC DNA]</scope>
    <source>
        <strain evidence="3">DSM 15894 / CECT 5975 / LMG 20990 / XIL07</strain>
    </source>
</reference>
<dbReference type="PANTHER" id="PTHR13355:SF11">
    <property type="entry name" value="GLUCOSAMINE 6-PHOSPHATE N-ACETYLTRANSFERASE"/>
    <property type="match status" value="1"/>
</dbReference>
<dbReference type="SUPFAM" id="SSF55729">
    <property type="entry name" value="Acyl-CoA N-acyltransferases (Nat)"/>
    <property type="match status" value="1"/>
</dbReference>
<dbReference type="InterPro" id="IPR000182">
    <property type="entry name" value="GNAT_dom"/>
</dbReference>
<sequence>MPTVADFRTLLTVERVTTPEQLAEAFAVRTDVFVVEQQVPEELELDDLDHATTTTHVLARTGAGEVVGTARLLTDPEHPGEVHVGRVAVRATARGTGAGAALMRALEEVALAEHAGPDGTVRVLLSAQVQAIGFYERLGYVVHGPVYLDAGIDHRDAAKVLRRT</sequence>
<dbReference type="Proteomes" id="UP000002255">
    <property type="component" value="Chromosome"/>
</dbReference>
<dbReference type="Pfam" id="PF13673">
    <property type="entry name" value="Acetyltransf_10"/>
    <property type="match status" value="1"/>
</dbReference>